<keyword evidence="1" id="KW-0812">Transmembrane</keyword>
<dbReference type="RefSeq" id="WP_075104553.1">
    <property type="nucleotide sequence ID" value="NZ_MSJM01000003.1"/>
</dbReference>
<keyword evidence="2" id="KW-0732">Signal</keyword>
<evidence type="ECO:0000313" key="4">
    <source>
        <dbReference type="Proteomes" id="UP000186890"/>
    </source>
</evidence>
<sequence>MKKRRGLKGFLFLFMCGFASYFVGSAAAAGTMPKDLIQQLLTLDVYVYLAQGASLLLAGMTFYLLHHSRKDTLAYQKAEDSDDEEGMEKFYKKAHRNLEYGTIAYNICFVSILFSLLGAFYMVAVNAAQIKFLLLASMFYIPVFFLTGYYRKTLKMVRHYDFPKFAMPEDALAFVRSYDEGEREANYENSFMTLFHLNQIILPALYIILDVISFALQEFQLTAFLIVVFIHGYINIRSISIVKKYFK</sequence>
<dbReference type="OrthoDB" id="2236373at2"/>
<name>A0A1Q8E8T8_9STRE</name>
<gene>
    <name evidence="3" type="ORF">BU202_04210</name>
</gene>
<feature type="transmembrane region" description="Helical" evidence="1">
    <location>
        <begin position="45"/>
        <end position="65"/>
    </location>
</feature>
<feature type="chain" id="PRO_5013294028" description="DUF3169 family protein" evidence="2">
    <location>
        <begin position="29"/>
        <end position="247"/>
    </location>
</feature>
<evidence type="ECO:0000313" key="3">
    <source>
        <dbReference type="EMBL" id="OLF48203.1"/>
    </source>
</evidence>
<feature type="transmembrane region" description="Helical" evidence="1">
    <location>
        <begin position="223"/>
        <end position="242"/>
    </location>
</feature>
<evidence type="ECO:0008006" key="5">
    <source>
        <dbReference type="Google" id="ProtNLM"/>
    </source>
</evidence>
<feature type="signal peptide" evidence="2">
    <location>
        <begin position="1"/>
        <end position="28"/>
    </location>
</feature>
<feature type="transmembrane region" description="Helical" evidence="1">
    <location>
        <begin position="130"/>
        <end position="150"/>
    </location>
</feature>
<dbReference type="AlphaFoldDB" id="A0A1Q8E8T8"/>
<proteinExistence type="predicted"/>
<feature type="transmembrane region" description="Helical" evidence="1">
    <location>
        <begin position="200"/>
        <end position="217"/>
    </location>
</feature>
<protein>
    <recommendedName>
        <fullName evidence="5">DUF3169 family protein</fullName>
    </recommendedName>
</protein>
<reference evidence="4" key="1">
    <citation type="submission" date="2016-12" db="EMBL/GenBank/DDBJ databases">
        <authorList>
            <person name="Gulvik C.A."/>
        </authorList>
    </citation>
    <scope>NUCLEOTIDE SEQUENCE [LARGE SCALE GENOMIC DNA]</scope>
    <source>
        <strain evidence="4">NED12-00049-6B</strain>
    </source>
</reference>
<dbReference type="InterPro" id="IPR021509">
    <property type="entry name" value="DUF3169"/>
</dbReference>
<feature type="transmembrane region" description="Helical" evidence="1">
    <location>
        <begin position="103"/>
        <end position="124"/>
    </location>
</feature>
<dbReference type="EMBL" id="MSJM01000003">
    <property type="protein sequence ID" value="OLF48203.1"/>
    <property type="molecule type" value="Genomic_DNA"/>
</dbReference>
<keyword evidence="1" id="KW-0472">Membrane</keyword>
<dbReference type="Pfam" id="PF11368">
    <property type="entry name" value="DUF3169"/>
    <property type="match status" value="1"/>
</dbReference>
<evidence type="ECO:0000256" key="1">
    <source>
        <dbReference type="SAM" id="Phobius"/>
    </source>
</evidence>
<organism evidence="3 4">
    <name type="scientific">Streptococcus cuniculi</name>
    <dbReference type="NCBI Taxonomy" id="1432788"/>
    <lineage>
        <taxon>Bacteria</taxon>
        <taxon>Bacillati</taxon>
        <taxon>Bacillota</taxon>
        <taxon>Bacilli</taxon>
        <taxon>Lactobacillales</taxon>
        <taxon>Streptococcaceae</taxon>
        <taxon>Streptococcus</taxon>
    </lineage>
</organism>
<dbReference type="Proteomes" id="UP000186890">
    <property type="component" value="Unassembled WGS sequence"/>
</dbReference>
<keyword evidence="4" id="KW-1185">Reference proteome</keyword>
<comment type="caution">
    <text evidence="3">The sequence shown here is derived from an EMBL/GenBank/DDBJ whole genome shotgun (WGS) entry which is preliminary data.</text>
</comment>
<accession>A0A1Q8E8T8</accession>
<keyword evidence="1" id="KW-1133">Transmembrane helix</keyword>
<evidence type="ECO:0000256" key="2">
    <source>
        <dbReference type="SAM" id="SignalP"/>
    </source>
</evidence>